<keyword evidence="2" id="KW-0614">Plasmid</keyword>
<proteinExistence type="predicted"/>
<dbReference type="EMBL" id="AP011117">
    <property type="protein sequence ID" value="BAH47067.1"/>
    <property type="molecule type" value="Genomic_DNA"/>
</dbReference>
<dbReference type="Proteomes" id="UP000002212">
    <property type="component" value="Plasmid pROB02"/>
</dbReference>
<dbReference type="KEGG" id="rop:ROP_pROB02-00540"/>
<gene>
    <name evidence="2" type="ordered locus">ROP_pROB02-00540</name>
</gene>
<dbReference type="HOGENOM" id="CLU_2773210_0_0_11"/>
<dbReference type="PATRIC" id="fig|632772.20.peg.8430"/>
<feature type="region of interest" description="Disordered" evidence="1">
    <location>
        <begin position="41"/>
        <end position="69"/>
    </location>
</feature>
<reference evidence="2 3" key="1">
    <citation type="journal article" date="2005" name="J. Biosci. Bioeng.">
        <title>Isolation and characterization of benzene-tolerant Rhodococcus opacus strains.</title>
        <authorList>
            <person name="Na K.S."/>
            <person name="Kuroda A."/>
            <person name="Takiguchi N."/>
            <person name="Ikeda T."/>
            <person name="Ohtake H."/>
            <person name="Kato J."/>
        </authorList>
    </citation>
    <scope>NUCLEOTIDE SEQUENCE [LARGE SCALE GENOMIC DNA]</scope>
    <source>
        <strain evidence="2 3">B4</strain>
        <plasmid evidence="2">pROB02</plasmid>
    </source>
</reference>
<organism evidence="2 3">
    <name type="scientific">Rhodococcus opacus (strain B4)</name>
    <dbReference type="NCBI Taxonomy" id="632772"/>
    <lineage>
        <taxon>Bacteria</taxon>
        <taxon>Bacillati</taxon>
        <taxon>Actinomycetota</taxon>
        <taxon>Actinomycetes</taxon>
        <taxon>Mycobacteriales</taxon>
        <taxon>Nocardiaceae</taxon>
        <taxon>Rhodococcus</taxon>
    </lineage>
</organism>
<reference evidence="2 3" key="2">
    <citation type="submission" date="2009-03" db="EMBL/GenBank/DDBJ databases">
        <title>Comparison of the complete genome sequences of Rhodococcus erythropolis PR4 and Rhodococcus opacus B4.</title>
        <authorList>
            <person name="Takarada H."/>
            <person name="Sekine M."/>
            <person name="Hosoyama A."/>
            <person name="Yamada R."/>
            <person name="Fujisawa T."/>
            <person name="Omata S."/>
            <person name="Shimizu A."/>
            <person name="Tsukatani N."/>
            <person name="Tanikawa S."/>
            <person name="Fujita N."/>
            <person name="Harayama S."/>
        </authorList>
    </citation>
    <scope>NUCLEOTIDE SEQUENCE [LARGE SCALE GENOMIC DNA]</scope>
    <source>
        <strain evidence="2 3">B4</strain>
        <plasmid evidence="2 3">pROB02</plasmid>
    </source>
</reference>
<evidence type="ECO:0000313" key="2">
    <source>
        <dbReference type="EMBL" id="BAH47067.1"/>
    </source>
</evidence>
<name>C1BDL4_RHOOB</name>
<protein>
    <submittedName>
        <fullName evidence="2">Uncharacterized protein</fullName>
    </submittedName>
</protein>
<evidence type="ECO:0000313" key="3">
    <source>
        <dbReference type="Proteomes" id="UP000002212"/>
    </source>
</evidence>
<sequence>MGRRSSHTAPPAHQQFRDGLVCLTIEVDPLAQPSVHPVFLGEDFSTAHNPSGRPHRAQRPSKLFGSQPT</sequence>
<dbReference type="AlphaFoldDB" id="C1BDL4"/>
<geneLocation type="plasmid" evidence="2 3">
    <name>pROB02</name>
</geneLocation>
<evidence type="ECO:0000256" key="1">
    <source>
        <dbReference type="SAM" id="MobiDB-lite"/>
    </source>
</evidence>
<accession>C1BDL4</accession>